<organism evidence="1 2">
    <name type="scientific">Sphingomonas chungangi</name>
    <dbReference type="NCBI Taxonomy" id="2683589"/>
    <lineage>
        <taxon>Bacteria</taxon>
        <taxon>Pseudomonadati</taxon>
        <taxon>Pseudomonadota</taxon>
        <taxon>Alphaproteobacteria</taxon>
        <taxon>Sphingomonadales</taxon>
        <taxon>Sphingomonadaceae</taxon>
        <taxon>Sphingomonas</taxon>
    </lineage>
</organism>
<accession>A0A838L178</accession>
<keyword evidence="2" id="KW-1185">Reference proteome</keyword>
<evidence type="ECO:0000313" key="1">
    <source>
        <dbReference type="EMBL" id="MBA2932807.1"/>
    </source>
</evidence>
<proteinExistence type="predicted"/>
<name>A0A838L178_9SPHN</name>
<dbReference type="Proteomes" id="UP000570166">
    <property type="component" value="Unassembled WGS sequence"/>
</dbReference>
<reference evidence="1 2" key="1">
    <citation type="submission" date="2020-07" db="EMBL/GenBank/DDBJ databases">
        <authorList>
            <person name="Sun Q."/>
        </authorList>
    </citation>
    <scope>NUCLEOTIDE SEQUENCE [LARGE SCALE GENOMIC DNA]</scope>
    <source>
        <strain evidence="1 2">CGMCC 1.13654</strain>
    </source>
</reference>
<sequence>MGTVKFDAPAGKIVDLGRLKLNDDWGAPVLPPNPAGNQSFAVIPADGAPPKGRLQGLPVFAADFHAAGKIPNYFGALIDRLPPIPGVIAYERDKVIDLKATGSRP</sequence>
<protein>
    <submittedName>
        <fullName evidence="1">Uncharacterized protein</fullName>
    </submittedName>
</protein>
<dbReference type="EMBL" id="JACEIB010000001">
    <property type="protein sequence ID" value="MBA2932807.1"/>
    <property type="molecule type" value="Genomic_DNA"/>
</dbReference>
<evidence type="ECO:0000313" key="2">
    <source>
        <dbReference type="Proteomes" id="UP000570166"/>
    </source>
</evidence>
<dbReference type="AlphaFoldDB" id="A0A838L178"/>
<gene>
    <name evidence="1" type="ORF">HZF05_01735</name>
</gene>
<comment type="caution">
    <text evidence="1">The sequence shown here is derived from an EMBL/GenBank/DDBJ whole genome shotgun (WGS) entry which is preliminary data.</text>
</comment>
<dbReference type="RefSeq" id="WP_160364897.1">
    <property type="nucleotide sequence ID" value="NZ_JACEIB010000001.1"/>
</dbReference>